<evidence type="ECO:0000259" key="3">
    <source>
        <dbReference type="Pfam" id="PF00892"/>
    </source>
</evidence>
<feature type="domain" description="EamA" evidence="3">
    <location>
        <begin position="25"/>
        <end position="160"/>
    </location>
</feature>
<dbReference type="GO" id="GO:0016020">
    <property type="term" value="C:membrane"/>
    <property type="evidence" value="ECO:0007669"/>
    <property type="project" value="InterPro"/>
</dbReference>
<feature type="transmembrane region" description="Helical" evidence="2">
    <location>
        <begin position="240"/>
        <end position="260"/>
    </location>
</feature>
<proteinExistence type="inferred from homology"/>
<comment type="similarity">
    <text evidence="1">Belongs to the EamA transporter family.</text>
</comment>
<dbReference type="AlphaFoldDB" id="A0A919Q0T3"/>
<evidence type="ECO:0000256" key="2">
    <source>
        <dbReference type="SAM" id="Phobius"/>
    </source>
</evidence>
<dbReference type="PANTHER" id="PTHR22911">
    <property type="entry name" value="ACYL-MALONYL CONDENSING ENZYME-RELATED"/>
    <property type="match status" value="1"/>
</dbReference>
<gene>
    <name evidence="4" type="ORF">Dac01nite_03310</name>
</gene>
<organism evidence="4 5">
    <name type="scientific">Demequina activiva</name>
    <dbReference type="NCBI Taxonomy" id="1582364"/>
    <lineage>
        <taxon>Bacteria</taxon>
        <taxon>Bacillati</taxon>
        <taxon>Actinomycetota</taxon>
        <taxon>Actinomycetes</taxon>
        <taxon>Micrococcales</taxon>
        <taxon>Demequinaceae</taxon>
        <taxon>Demequina</taxon>
    </lineage>
</organism>
<reference evidence="4" key="1">
    <citation type="submission" date="2021-01" db="EMBL/GenBank/DDBJ databases">
        <title>Whole genome shotgun sequence of Demequina activiva NBRC 110675.</title>
        <authorList>
            <person name="Komaki H."/>
            <person name="Tamura T."/>
        </authorList>
    </citation>
    <scope>NUCLEOTIDE SEQUENCE</scope>
    <source>
        <strain evidence="4">NBRC 110675</strain>
    </source>
</reference>
<feature type="transmembrane region" description="Helical" evidence="2">
    <location>
        <begin position="50"/>
        <end position="75"/>
    </location>
</feature>
<sequence length="343" mass="34562">MAVLTHDDARGGLRTRTPATSRLTSGLIFAMVSAASFGMSGALARGLLDAGWTAGAATIARVAIAAAVLAVPGALALRGRWHLLRRGVGVIVAYGVFAVAGAQLCYFIAVGYLDVSVALLIEYTAPVAVVLWMWLRHGNRPTRLTVAGAFIAAAGLVLLLDVLGGGAGINLVGVLWALAAMVGASVYFVIGGDESNGLPGLTLAAGGLLVALVVLGLAAAAGVLPIAWSTDTVQFVPFAAPWWAVALVLGVVTAAAAYVTGIAATRRLGARLASFVALTEVMMATLFAWVLLGQVPLAVQVGGALLVVAGVVVVKLGERPAESVVASLAEPPAVSDPPAPVPL</sequence>
<protein>
    <recommendedName>
        <fullName evidence="3">EamA domain-containing protein</fullName>
    </recommendedName>
</protein>
<feature type="domain" description="EamA" evidence="3">
    <location>
        <begin position="172"/>
        <end position="314"/>
    </location>
</feature>
<accession>A0A919Q0T3</accession>
<dbReference type="SUPFAM" id="SSF103481">
    <property type="entry name" value="Multidrug resistance efflux transporter EmrE"/>
    <property type="match status" value="2"/>
</dbReference>
<keyword evidence="2" id="KW-1133">Transmembrane helix</keyword>
<dbReference type="Proteomes" id="UP000652354">
    <property type="component" value="Unassembled WGS sequence"/>
</dbReference>
<feature type="transmembrane region" description="Helical" evidence="2">
    <location>
        <begin position="169"/>
        <end position="190"/>
    </location>
</feature>
<dbReference type="InterPro" id="IPR000620">
    <property type="entry name" value="EamA_dom"/>
</dbReference>
<keyword evidence="2" id="KW-0472">Membrane</keyword>
<evidence type="ECO:0000256" key="1">
    <source>
        <dbReference type="ARBA" id="ARBA00007362"/>
    </source>
</evidence>
<dbReference type="EMBL" id="BONR01000001">
    <property type="protein sequence ID" value="GIG53579.1"/>
    <property type="molecule type" value="Genomic_DNA"/>
</dbReference>
<evidence type="ECO:0000313" key="4">
    <source>
        <dbReference type="EMBL" id="GIG53579.1"/>
    </source>
</evidence>
<name>A0A919Q0T3_9MICO</name>
<feature type="transmembrane region" description="Helical" evidence="2">
    <location>
        <begin position="87"/>
        <end position="109"/>
    </location>
</feature>
<dbReference type="Pfam" id="PF00892">
    <property type="entry name" value="EamA"/>
    <property type="match status" value="2"/>
</dbReference>
<keyword evidence="5" id="KW-1185">Reference proteome</keyword>
<keyword evidence="2" id="KW-0812">Transmembrane</keyword>
<dbReference type="PANTHER" id="PTHR22911:SF79">
    <property type="entry name" value="MOBA-LIKE NTP TRANSFERASE DOMAIN-CONTAINING PROTEIN"/>
    <property type="match status" value="1"/>
</dbReference>
<dbReference type="InterPro" id="IPR037185">
    <property type="entry name" value="EmrE-like"/>
</dbReference>
<comment type="caution">
    <text evidence="4">The sequence shown here is derived from an EMBL/GenBank/DDBJ whole genome shotgun (WGS) entry which is preliminary data.</text>
</comment>
<feature type="transmembrane region" description="Helical" evidence="2">
    <location>
        <begin position="272"/>
        <end position="291"/>
    </location>
</feature>
<feature type="transmembrane region" description="Helical" evidence="2">
    <location>
        <begin position="115"/>
        <end position="135"/>
    </location>
</feature>
<feature type="transmembrane region" description="Helical" evidence="2">
    <location>
        <begin position="23"/>
        <end position="44"/>
    </location>
</feature>
<feature type="transmembrane region" description="Helical" evidence="2">
    <location>
        <begin position="202"/>
        <end position="228"/>
    </location>
</feature>
<feature type="transmembrane region" description="Helical" evidence="2">
    <location>
        <begin position="144"/>
        <end position="163"/>
    </location>
</feature>
<feature type="transmembrane region" description="Helical" evidence="2">
    <location>
        <begin position="297"/>
        <end position="314"/>
    </location>
</feature>
<dbReference type="RefSeq" id="WP_203653030.1">
    <property type="nucleotide sequence ID" value="NZ_BONR01000001.1"/>
</dbReference>
<evidence type="ECO:0000313" key="5">
    <source>
        <dbReference type="Proteomes" id="UP000652354"/>
    </source>
</evidence>